<evidence type="ECO:0000256" key="5">
    <source>
        <dbReference type="ARBA" id="ARBA00023125"/>
    </source>
</evidence>
<dbReference type="SMART" id="SM00448">
    <property type="entry name" value="REC"/>
    <property type="match status" value="1"/>
</dbReference>
<evidence type="ECO:0000256" key="3">
    <source>
        <dbReference type="ARBA" id="ARBA00023012"/>
    </source>
</evidence>
<dbReference type="Gene3D" id="1.10.10.10">
    <property type="entry name" value="Winged helix-like DNA-binding domain superfamily/Winged helix DNA-binding domain"/>
    <property type="match status" value="1"/>
</dbReference>
<dbReference type="InterPro" id="IPR011990">
    <property type="entry name" value="TPR-like_helical_dom_sf"/>
</dbReference>
<accession>A0A178A1G5</accession>
<dbReference type="GO" id="GO:0000160">
    <property type="term" value="P:phosphorelay signal transduction system"/>
    <property type="evidence" value="ECO:0007669"/>
    <property type="project" value="UniProtKB-KW"/>
</dbReference>
<feature type="domain" description="Response regulatory" evidence="8">
    <location>
        <begin position="2"/>
        <end position="116"/>
    </location>
</feature>
<reference evidence="9 10" key="1">
    <citation type="submission" date="2015-05" db="EMBL/GenBank/DDBJ databases">
        <title>Comparison of genome.</title>
        <authorList>
            <person name="Zheng Z."/>
            <person name="Sun M."/>
        </authorList>
    </citation>
    <scope>NUCLEOTIDE SEQUENCE [LARGE SCALE GENOMIC DNA]</scope>
    <source>
        <strain evidence="9 10">G25-74</strain>
    </source>
</reference>
<dbReference type="SUPFAM" id="SSF46894">
    <property type="entry name" value="C-terminal effector domain of the bipartite response regulators"/>
    <property type="match status" value="1"/>
</dbReference>
<dbReference type="InterPro" id="IPR036388">
    <property type="entry name" value="WH-like_DNA-bd_sf"/>
</dbReference>
<comment type="similarity">
    <text evidence="2">Belongs to the AfsR/DnrI/RedD regulatory family.</text>
</comment>
<evidence type="ECO:0000256" key="6">
    <source>
        <dbReference type="ARBA" id="ARBA00023163"/>
    </source>
</evidence>
<organism evidence="9 10">
    <name type="scientific">Lederbergia galactosidilytica</name>
    <dbReference type="NCBI Taxonomy" id="217031"/>
    <lineage>
        <taxon>Bacteria</taxon>
        <taxon>Bacillati</taxon>
        <taxon>Bacillota</taxon>
        <taxon>Bacilli</taxon>
        <taxon>Bacillales</taxon>
        <taxon>Bacillaceae</taxon>
        <taxon>Lederbergia</taxon>
    </lineage>
</organism>
<dbReference type="RefSeq" id="WP_057981917.1">
    <property type="nucleotide sequence ID" value="NZ_LDJR01000028.1"/>
</dbReference>
<dbReference type="GO" id="GO:0006355">
    <property type="term" value="P:regulation of DNA-templated transcription"/>
    <property type="evidence" value="ECO:0007669"/>
    <property type="project" value="InterPro"/>
</dbReference>
<keyword evidence="7" id="KW-0597">Phosphoprotein</keyword>
<evidence type="ECO:0000256" key="1">
    <source>
        <dbReference type="ARBA" id="ARBA00004496"/>
    </source>
</evidence>
<keyword evidence="6" id="KW-0804">Transcription</keyword>
<dbReference type="GO" id="GO:0005737">
    <property type="term" value="C:cytoplasm"/>
    <property type="evidence" value="ECO:0007669"/>
    <property type="project" value="UniProtKB-SubCell"/>
</dbReference>
<dbReference type="Gene3D" id="3.40.50.2300">
    <property type="match status" value="1"/>
</dbReference>
<dbReference type="AlphaFoldDB" id="A0A178A1G5"/>
<proteinExistence type="inferred from homology"/>
<keyword evidence="4" id="KW-0805">Transcription regulation</keyword>
<protein>
    <recommendedName>
        <fullName evidence="8">Response regulatory domain-containing protein</fullName>
    </recommendedName>
</protein>
<dbReference type="SUPFAM" id="SSF52172">
    <property type="entry name" value="CheY-like"/>
    <property type="match status" value="1"/>
</dbReference>
<dbReference type="GO" id="GO:0003677">
    <property type="term" value="F:DNA binding"/>
    <property type="evidence" value="ECO:0007669"/>
    <property type="project" value="UniProtKB-KW"/>
</dbReference>
<dbReference type="SMART" id="SM01043">
    <property type="entry name" value="BTAD"/>
    <property type="match status" value="1"/>
</dbReference>
<keyword evidence="5" id="KW-0238">DNA-binding</keyword>
<dbReference type="STRING" id="217031.ABB05_06395"/>
<dbReference type="InterPro" id="IPR051677">
    <property type="entry name" value="AfsR-DnrI-RedD_regulator"/>
</dbReference>
<comment type="caution">
    <text evidence="9">The sequence shown here is derived from an EMBL/GenBank/DDBJ whole genome shotgun (WGS) entry which is preliminary data.</text>
</comment>
<dbReference type="PANTHER" id="PTHR35807">
    <property type="entry name" value="TRANSCRIPTIONAL REGULATOR REDD-RELATED"/>
    <property type="match status" value="1"/>
</dbReference>
<comment type="subcellular location">
    <subcellularLocation>
        <location evidence="1">Cytoplasm</location>
    </subcellularLocation>
</comment>
<evidence type="ECO:0000313" key="9">
    <source>
        <dbReference type="EMBL" id="OAK74035.1"/>
    </source>
</evidence>
<evidence type="ECO:0000313" key="10">
    <source>
        <dbReference type="Proteomes" id="UP000077881"/>
    </source>
</evidence>
<dbReference type="PROSITE" id="PS50110">
    <property type="entry name" value="RESPONSE_REGULATORY"/>
    <property type="match status" value="1"/>
</dbReference>
<name>A0A178A1G5_9BACI</name>
<keyword evidence="10" id="KW-1185">Reference proteome</keyword>
<dbReference type="SMART" id="SM00862">
    <property type="entry name" value="Trans_reg_C"/>
    <property type="match status" value="1"/>
</dbReference>
<dbReference type="InterPro" id="IPR011006">
    <property type="entry name" value="CheY-like_superfamily"/>
</dbReference>
<dbReference type="InterPro" id="IPR001867">
    <property type="entry name" value="OmpR/PhoB-type_DNA-bd"/>
</dbReference>
<dbReference type="EMBL" id="LDJR01000028">
    <property type="protein sequence ID" value="OAK74035.1"/>
    <property type="molecule type" value="Genomic_DNA"/>
</dbReference>
<dbReference type="Proteomes" id="UP000077881">
    <property type="component" value="Unassembled WGS sequence"/>
</dbReference>
<dbReference type="PANTHER" id="PTHR35807:SF2">
    <property type="entry name" value="TRANSCRIPTIONAL ACTIVATOR DOMAIN"/>
    <property type="match status" value="1"/>
</dbReference>
<dbReference type="PATRIC" id="fig|217031.6.peg.1384"/>
<dbReference type="Pfam" id="PF00072">
    <property type="entry name" value="Response_reg"/>
    <property type="match status" value="1"/>
</dbReference>
<dbReference type="InterPro" id="IPR001789">
    <property type="entry name" value="Sig_transdc_resp-reg_receiver"/>
</dbReference>
<dbReference type="Gene3D" id="1.25.40.10">
    <property type="entry name" value="Tetratricopeptide repeat domain"/>
    <property type="match status" value="1"/>
</dbReference>
<dbReference type="SUPFAM" id="SSF48452">
    <property type="entry name" value="TPR-like"/>
    <property type="match status" value="1"/>
</dbReference>
<feature type="modified residue" description="4-aspartylphosphate" evidence="7">
    <location>
        <position position="53"/>
    </location>
</feature>
<keyword evidence="3" id="KW-0902">Two-component regulatory system</keyword>
<sequence length="380" mass="44424">MKAILIDDEPLALDYLELQIKKIGNIQVVGKFPYFDIRKHSLLLHDIQVVFLDIEMPNKNGLELAAQLLEINSSLMVVFVTAYQDYALQAFELNALDYIMKPLQLDRLQKTIDRIEAKIQIQSNMPVSIQTSLQISVCGDLSFSLAEKNPPNLKWRTAKSQEMFLYLLHNFGKFIHKTELLEVLWPDMDEDKSYPLLYTTIYHTRKTLHPLREHLSIKNVTGGYKLFLQNSSIDIIEWEKTIQSAPPIDSKTVIEYEKTMNLYKGSYLQNYDYIWAEAERYSLEQLWIKIASQLADWYENNHELEKAESWYLKICTNAPEDEHSHLALMKLYANFGYGILVDHQYNQLKQALENLDLSMSPIIQDWYNQYRNKGKISPIS</sequence>
<evidence type="ECO:0000259" key="8">
    <source>
        <dbReference type="PROSITE" id="PS50110"/>
    </source>
</evidence>
<evidence type="ECO:0000256" key="2">
    <source>
        <dbReference type="ARBA" id="ARBA00005820"/>
    </source>
</evidence>
<evidence type="ECO:0000256" key="7">
    <source>
        <dbReference type="PROSITE-ProRule" id="PRU00169"/>
    </source>
</evidence>
<gene>
    <name evidence="9" type="ORF">ABB05_06395</name>
</gene>
<dbReference type="Pfam" id="PF03704">
    <property type="entry name" value="BTAD"/>
    <property type="match status" value="1"/>
</dbReference>
<evidence type="ECO:0000256" key="4">
    <source>
        <dbReference type="ARBA" id="ARBA00023015"/>
    </source>
</evidence>
<dbReference type="InterPro" id="IPR016032">
    <property type="entry name" value="Sig_transdc_resp-reg_C-effctor"/>
</dbReference>
<dbReference type="InterPro" id="IPR005158">
    <property type="entry name" value="BTAD"/>
</dbReference>